<dbReference type="Proteomes" id="UP000321580">
    <property type="component" value="Unassembled WGS sequence"/>
</dbReference>
<feature type="signal peptide" evidence="1">
    <location>
        <begin position="1"/>
        <end position="24"/>
    </location>
</feature>
<sequence>MTTYRCLPTLIILFAFALALPAQKALQIERYGSPDTEKFFAGDILEYRLAGEDHYQEGYIEGFRMEDSLIIFGDRYVNVHDIESLRFDRAWARAGGTSLVVFGLAWSGFAAVGYATDGDPETSYRWADAAVTGVSTLAGLGLRRFFKYKRVRLSGKRYRLRLVDLRFKVEGWED</sequence>
<reference evidence="2 3" key="1">
    <citation type="submission" date="2019-08" db="EMBL/GenBank/DDBJ databases">
        <title>Genome of Phaeodactylibacter luteus.</title>
        <authorList>
            <person name="Bowman J.P."/>
        </authorList>
    </citation>
    <scope>NUCLEOTIDE SEQUENCE [LARGE SCALE GENOMIC DNA]</scope>
    <source>
        <strain evidence="2 3">KCTC 42180</strain>
    </source>
</reference>
<evidence type="ECO:0008006" key="4">
    <source>
        <dbReference type="Google" id="ProtNLM"/>
    </source>
</evidence>
<organism evidence="2 3">
    <name type="scientific">Phaeodactylibacter luteus</name>
    <dbReference type="NCBI Taxonomy" id="1564516"/>
    <lineage>
        <taxon>Bacteria</taxon>
        <taxon>Pseudomonadati</taxon>
        <taxon>Bacteroidota</taxon>
        <taxon>Saprospiria</taxon>
        <taxon>Saprospirales</taxon>
        <taxon>Haliscomenobacteraceae</taxon>
        <taxon>Phaeodactylibacter</taxon>
    </lineage>
</organism>
<gene>
    <name evidence="2" type="ORF">FRY97_10940</name>
</gene>
<dbReference type="AlphaFoldDB" id="A0A5C6RM29"/>
<keyword evidence="3" id="KW-1185">Reference proteome</keyword>
<accession>A0A5C6RM29</accession>
<comment type="caution">
    <text evidence="2">The sequence shown here is derived from an EMBL/GenBank/DDBJ whole genome shotgun (WGS) entry which is preliminary data.</text>
</comment>
<evidence type="ECO:0000313" key="2">
    <source>
        <dbReference type="EMBL" id="TXB63015.1"/>
    </source>
</evidence>
<evidence type="ECO:0000313" key="3">
    <source>
        <dbReference type="Proteomes" id="UP000321580"/>
    </source>
</evidence>
<dbReference type="EMBL" id="VOOR01000020">
    <property type="protein sequence ID" value="TXB63015.1"/>
    <property type="molecule type" value="Genomic_DNA"/>
</dbReference>
<dbReference type="OrthoDB" id="1495079at2"/>
<keyword evidence="1" id="KW-0732">Signal</keyword>
<name>A0A5C6RM29_9BACT</name>
<protein>
    <recommendedName>
        <fullName evidence="4">DUF2147 domain-containing protein</fullName>
    </recommendedName>
</protein>
<evidence type="ECO:0000256" key="1">
    <source>
        <dbReference type="SAM" id="SignalP"/>
    </source>
</evidence>
<feature type="chain" id="PRO_5022904050" description="DUF2147 domain-containing protein" evidence="1">
    <location>
        <begin position="25"/>
        <end position="174"/>
    </location>
</feature>
<proteinExistence type="predicted"/>